<reference evidence="2 3" key="1">
    <citation type="submission" date="2017-01" db="EMBL/GenBank/DDBJ databases">
        <authorList>
            <person name="Mah S.A."/>
            <person name="Swanson W.J."/>
            <person name="Moy G.W."/>
            <person name="Vacquier V.D."/>
        </authorList>
    </citation>
    <scope>NUCLEOTIDE SEQUENCE [LARGE SCALE GENOMIC DNA]</scope>
    <source>
        <strain evidence="2 3">GSMNP</strain>
    </source>
</reference>
<dbReference type="Proteomes" id="UP000187283">
    <property type="component" value="Unassembled WGS sequence"/>
</dbReference>
<feature type="compositionally biased region" description="Acidic residues" evidence="1">
    <location>
        <begin position="477"/>
        <end position="502"/>
    </location>
</feature>
<feature type="compositionally biased region" description="Polar residues" evidence="1">
    <location>
        <begin position="163"/>
        <end position="176"/>
    </location>
</feature>
<keyword evidence="3" id="KW-1185">Reference proteome</keyword>
<evidence type="ECO:0000256" key="1">
    <source>
        <dbReference type="SAM" id="MobiDB-lite"/>
    </source>
</evidence>
<accession>A0A1R1X0U0</accession>
<feature type="compositionally biased region" description="Acidic residues" evidence="1">
    <location>
        <begin position="323"/>
        <end position="353"/>
    </location>
</feature>
<organism evidence="2 3">
    <name type="scientific">Smittium culicis</name>
    <dbReference type="NCBI Taxonomy" id="133412"/>
    <lineage>
        <taxon>Eukaryota</taxon>
        <taxon>Fungi</taxon>
        <taxon>Fungi incertae sedis</taxon>
        <taxon>Zoopagomycota</taxon>
        <taxon>Kickxellomycotina</taxon>
        <taxon>Harpellomycetes</taxon>
        <taxon>Harpellales</taxon>
        <taxon>Legeriomycetaceae</taxon>
        <taxon>Smittium</taxon>
    </lineage>
</organism>
<dbReference type="OrthoDB" id="5676117at2759"/>
<evidence type="ECO:0000313" key="3">
    <source>
        <dbReference type="Proteomes" id="UP000187283"/>
    </source>
</evidence>
<dbReference type="EMBL" id="LSSN01005843">
    <property type="protein sequence ID" value="OMJ08256.1"/>
    <property type="molecule type" value="Genomic_DNA"/>
</dbReference>
<feature type="region of interest" description="Disordered" evidence="1">
    <location>
        <begin position="217"/>
        <end position="257"/>
    </location>
</feature>
<feature type="region of interest" description="Disordered" evidence="1">
    <location>
        <begin position="54"/>
        <end position="98"/>
    </location>
</feature>
<proteinExistence type="predicted"/>
<sequence>MKFQATALIYFPSALSLVMSELSNRESFLNRQSYIQQQQRPILLKSQFRGSSVNSLPKIPERSKAPANINKSNQQPLKKLNSSPNKSDDAYNQENSGSYVYDIYDSDNEEDDDDDDEDKINVNVNVDFSLSPQQLLTFLDHSIPDDSEEHREIGSTDRKASNEHSSSNDHFITGNNGYPVPRPGPDPKDPISSQNNKDNTKFSFAVPKVEYYEMFGEDDQEPDYGQYGQNDFDDYDDDDTDSFENYSNQNYDYNGDDYNEVEFDDQLDLDNDYARSDACYSRKPDNFDNISNSPENYLSYEEQIDYYDNIQTPQKCNVASYNDDIDESPVDLEDDEDEDDEDAGFYNDDDEVSGYDVVNDNYLDDEDCSNIASKCNSRQQRSPTADKSYPEKFNIDDDYFNDDEDEYDIQVDQNTADFIFRYNSAINQNRHSYEKVLEETGYQCPGNNQKYKYSEFYEDIDDDEDEYNDNNIRVQEYLDDSYEDQADSYDSDDDDDDEDEGDNNFNNDEYYNRNDDSDYIYEYEEPDYEVYNEHISQKNNVQKNMPKHVLNNQNHNQSRQRDSYKCHSDNNEDFFELQSENSQNFDDSKFEPEFANADYEDYYQVVDNSRKTDPDNFEYDSSQYDDGNYYEDDEYYLHDDSDDDYLIVDDFVYFDANKSNQKSPDRQQNNKQYSDQNSDYNRILNNDFDFEDNILSEMI</sequence>
<feature type="compositionally biased region" description="Acidic residues" evidence="1">
    <location>
        <begin position="231"/>
        <end position="242"/>
    </location>
</feature>
<evidence type="ECO:0000313" key="2">
    <source>
        <dbReference type="EMBL" id="OMJ08256.1"/>
    </source>
</evidence>
<feature type="compositionally biased region" description="Low complexity" evidence="1">
    <location>
        <begin position="243"/>
        <end position="253"/>
    </location>
</feature>
<feature type="region of interest" description="Disordered" evidence="1">
    <location>
        <begin position="476"/>
        <end position="517"/>
    </location>
</feature>
<feature type="compositionally biased region" description="Polar residues" evidence="1">
    <location>
        <begin position="374"/>
        <end position="385"/>
    </location>
</feature>
<feature type="region of interest" description="Disordered" evidence="1">
    <location>
        <begin position="320"/>
        <end position="355"/>
    </location>
</feature>
<feature type="region of interest" description="Disordered" evidence="1">
    <location>
        <begin position="658"/>
        <end position="682"/>
    </location>
</feature>
<dbReference type="AlphaFoldDB" id="A0A1R1X0U0"/>
<gene>
    <name evidence="2" type="ORF">AYI70_g11661</name>
</gene>
<feature type="region of interest" description="Disordered" evidence="1">
    <location>
        <begin position="146"/>
        <end position="202"/>
    </location>
</feature>
<feature type="compositionally biased region" description="Polar residues" evidence="1">
    <location>
        <begin position="69"/>
        <end position="98"/>
    </location>
</feature>
<feature type="region of interest" description="Disordered" evidence="1">
    <location>
        <begin position="374"/>
        <end position="393"/>
    </location>
</feature>
<feature type="region of interest" description="Disordered" evidence="1">
    <location>
        <begin position="608"/>
        <end position="629"/>
    </location>
</feature>
<feature type="compositionally biased region" description="Basic and acidic residues" evidence="1">
    <location>
        <begin position="146"/>
        <end position="162"/>
    </location>
</feature>
<name>A0A1R1X0U0_9FUNG</name>
<comment type="caution">
    <text evidence="2">The sequence shown here is derived from an EMBL/GenBank/DDBJ whole genome shotgun (WGS) entry which is preliminary data.</text>
</comment>
<protein>
    <submittedName>
        <fullName evidence="2">Uncharacterized protein</fullName>
    </submittedName>
</protein>